<keyword evidence="1" id="KW-0175">Coiled coil</keyword>
<dbReference type="Proteomes" id="UP000243745">
    <property type="component" value="Unassembled WGS sequence"/>
</dbReference>
<evidence type="ECO:0000256" key="2">
    <source>
        <dbReference type="SAM" id="SignalP"/>
    </source>
</evidence>
<dbReference type="RefSeq" id="WP_093140225.1">
    <property type="nucleotide sequence ID" value="NZ_FOXF01000003.1"/>
</dbReference>
<feature type="signal peptide" evidence="2">
    <location>
        <begin position="1"/>
        <end position="24"/>
    </location>
</feature>
<accession>A0A662ZEG8</accession>
<dbReference type="EMBL" id="FOXF01000003">
    <property type="protein sequence ID" value="SFP04220.1"/>
    <property type="molecule type" value="Genomic_DNA"/>
</dbReference>
<evidence type="ECO:0000313" key="4">
    <source>
        <dbReference type="Proteomes" id="UP000243745"/>
    </source>
</evidence>
<evidence type="ECO:0000256" key="1">
    <source>
        <dbReference type="SAM" id="Coils"/>
    </source>
</evidence>
<feature type="chain" id="PRO_5024882453" evidence="2">
    <location>
        <begin position="25"/>
        <end position="327"/>
    </location>
</feature>
<gene>
    <name evidence="3" type="ORF">SAMN02910344_00280</name>
</gene>
<sequence length="327" mass="37092">MIRKILFTALPLSILLSGWYNAFAADTESKQIMNDIQSEVKTFVSMLQDKDLNRSDIKELEQLKIIIMAQKSGNQDVKNFISFFSGQSDFQEIIADTLGNLSDEELVVAYKNNQKRNLEFAGDISKKVEAGKQAAELTRQVDHLLKTGNDVSAKFVNTDSLQELIISDYEEDKLNKIAVTLGRVEGDPKNISLTFKNNTDSLFVTDINMSIVIKAEGRDVPLYQIEHFAYPFLSPLKPGEEIQEIISCRSDCQKAMSNEKAYGEITLNELNARIKGSNRIFSARRTDGWVKDSQQKGIDRMKKNNEVIKQRYADYLAEKEKIEALLK</sequence>
<keyword evidence="4" id="KW-1185">Reference proteome</keyword>
<feature type="coiled-coil region" evidence="1">
    <location>
        <begin position="298"/>
        <end position="325"/>
    </location>
</feature>
<organism evidence="3 4">
    <name type="scientific">Ruminobacter amylophilus</name>
    <dbReference type="NCBI Taxonomy" id="867"/>
    <lineage>
        <taxon>Bacteria</taxon>
        <taxon>Pseudomonadati</taxon>
        <taxon>Pseudomonadota</taxon>
        <taxon>Gammaproteobacteria</taxon>
        <taxon>Aeromonadales</taxon>
        <taxon>Succinivibrionaceae</taxon>
        <taxon>Ruminobacter</taxon>
    </lineage>
</organism>
<reference evidence="3 4" key="1">
    <citation type="submission" date="2016-10" db="EMBL/GenBank/DDBJ databases">
        <authorList>
            <person name="Varghese N."/>
            <person name="Submissions S."/>
        </authorList>
    </citation>
    <scope>NUCLEOTIDE SEQUENCE [LARGE SCALE GENOMIC DNA]</scope>
    <source>
        <strain evidence="3 4">DSM 1361</strain>
    </source>
</reference>
<evidence type="ECO:0000313" key="3">
    <source>
        <dbReference type="EMBL" id="SFP04220.1"/>
    </source>
</evidence>
<name>A0A662ZEG8_9GAMM</name>
<proteinExistence type="predicted"/>
<dbReference type="AlphaFoldDB" id="A0A662ZEG8"/>
<protein>
    <submittedName>
        <fullName evidence="3">Uncharacterized protein</fullName>
    </submittedName>
</protein>
<keyword evidence="2" id="KW-0732">Signal</keyword>